<name>A0A0E9XKH8_ANGAN</name>
<reference evidence="1" key="2">
    <citation type="journal article" date="2015" name="Fish Shellfish Immunol.">
        <title>Early steps in the European eel (Anguilla anguilla)-Vibrio vulnificus interaction in the gills: Role of the RtxA13 toxin.</title>
        <authorList>
            <person name="Callol A."/>
            <person name="Pajuelo D."/>
            <person name="Ebbesson L."/>
            <person name="Teles M."/>
            <person name="MacKenzie S."/>
            <person name="Amaro C."/>
        </authorList>
    </citation>
    <scope>NUCLEOTIDE SEQUENCE</scope>
</reference>
<organism evidence="1">
    <name type="scientific">Anguilla anguilla</name>
    <name type="common">European freshwater eel</name>
    <name type="synonym">Muraena anguilla</name>
    <dbReference type="NCBI Taxonomy" id="7936"/>
    <lineage>
        <taxon>Eukaryota</taxon>
        <taxon>Metazoa</taxon>
        <taxon>Chordata</taxon>
        <taxon>Craniata</taxon>
        <taxon>Vertebrata</taxon>
        <taxon>Euteleostomi</taxon>
        <taxon>Actinopterygii</taxon>
        <taxon>Neopterygii</taxon>
        <taxon>Teleostei</taxon>
        <taxon>Anguilliformes</taxon>
        <taxon>Anguillidae</taxon>
        <taxon>Anguilla</taxon>
    </lineage>
</organism>
<reference evidence="1" key="1">
    <citation type="submission" date="2014-11" db="EMBL/GenBank/DDBJ databases">
        <authorList>
            <person name="Amaro Gonzalez C."/>
        </authorList>
    </citation>
    <scope>NUCLEOTIDE SEQUENCE</scope>
</reference>
<accession>A0A0E9XKH8</accession>
<proteinExistence type="predicted"/>
<evidence type="ECO:0000313" key="1">
    <source>
        <dbReference type="EMBL" id="JAI02321.1"/>
    </source>
</evidence>
<protein>
    <submittedName>
        <fullName evidence="1">Uncharacterized protein</fullName>
    </submittedName>
</protein>
<sequence>MHVTLPLNWPTRYFP</sequence>
<dbReference type="EMBL" id="GBXM01006257">
    <property type="protein sequence ID" value="JAI02321.1"/>
    <property type="molecule type" value="Transcribed_RNA"/>
</dbReference>